<evidence type="ECO:0000259" key="2">
    <source>
        <dbReference type="Pfam" id="PF07969"/>
    </source>
</evidence>
<dbReference type="SUPFAM" id="SSF51556">
    <property type="entry name" value="Metallo-dependent hydrolases"/>
    <property type="match status" value="1"/>
</dbReference>
<dbReference type="PANTHER" id="PTHR11647:SF1">
    <property type="entry name" value="COLLAPSIN RESPONSE MEDIATOR PROTEIN"/>
    <property type="match status" value="1"/>
</dbReference>
<dbReference type="Pfam" id="PF07969">
    <property type="entry name" value="Amidohydro_3"/>
    <property type="match status" value="1"/>
</dbReference>
<organism evidence="3 4">
    <name type="scientific">Devosia rhodophyticola</name>
    <dbReference type="NCBI Taxonomy" id="3026423"/>
    <lineage>
        <taxon>Bacteria</taxon>
        <taxon>Pseudomonadati</taxon>
        <taxon>Pseudomonadota</taxon>
        <taxon>Alphaproteobacteria</taxon>
        <taxon>Hyphomicrobiales</taxon>
        <taxon>Devosiaceae</taxon>
        <taxon>Devosia</taxon>
    </lineage>
</organism>
<feature type="compositionally biased region" description="Polar residues" evidence="1">
    <location>
        <begin position="1"/>
        <end position="11"/>
    </location>
</feature>
<evidence type="ECO:0000313" key="4">
    <source>
        <dbReference type="Proteomes" id="UP001222118"/>
    </source>
</evidence>
<dbReference type="Proteomes" id="UP001222118">
    <property type="component" value="Chromosome"/>
</dbReference>
<reference evidence="3 4" key="1">
    <citation type="submission" date="2023-02" db="EMBL/GenBank/DDBJ databases">
        <title>Devosia chondri sp. nov., isolated from the phycosphere of marine algae.</title>
        <authorList>
            <person name="Kim J.M."/>
            <person name="Lee J.K."/>
            <person name="Choi B.J."/>
            <person name="Bayburt H."/>
            <person name="Jeon C.O."/>
        </authorList>
    </citation>
    <scope>NUCLEOTIDE SEQUENCE [LARGE SCALE GENOMIC DNA]</scope>
    <source>
        <strain evidence="3 4">G2-5</strain>
    </source>
</reference>
<evidence type="ECO:0000313" key="3">
    <source>
        <dbReference type="EMBL" id="WDR04744.1"/>
    </source>
</evidence>
<dbReference type="SUPFAM" id="SSF51338">
    <property type="entry name" value="Composite domain of metallo-dependent hydrolases"/>
    <property type="match status" value="1"/>
</dbReference>
<accession>A0ABY7YU21</accession>
<keyword evidence="4" id="KW-1185">Reference proteome</keyword>
<dbReference type="PANTHER" id="PTHR11647">
    <property type="entry name" value="HYDRANTOINASE/DIHYDROPYRIMIDINASE FAMILY MEMBER"/>
    <property type="match status" value="1"/>
</dbReference>
<dbReference type="EMBL" id="CP118247">
    <property type="protein sequence ID" value="WDR04744.1"/>
    <property type="molecule type" value="Genomic_DNA"/>
</dbReference>
<dbReference type="InterPro" id="IPR032466">
    <property type="entry name" value="Metal_Hydrolase"/>
</dbReference>
<gene>
    <name evidence="3" type="ORF">PSQ90_10500</name>
</gene>
<evidence type="ECO:0000256" key="1">
    <source>
        <dbReference type="SAM" id="MobiDB-lite"/>
    </source>
</evidence>
<dbReference type="InterPro" id="IPR013108">
    <property type="entry name" value="Amidohydro_3"/>
</dbReference>
<protein>
    <submittedName>
        <fullName evidence="3">D-aminoacylase</fullName>
    </submittedName>
</protein>
<proteinExistence type="predicted"/>
<dbReference type="InterPro" id="IPR050378">
    <property type="entry name" value="Metallo-dep_Hydrolases_sf"/>
</dbReference>
<feature type="region of interest" description="Disordered" evidence="1">
    <location>
        <begin position="1"/>
        <end position="20"/>
    </location>
</feature>
<dbReference type="CDD" id="cd01297">
    <property type="entry name" value="D-aminoacylase"/>
    <property type="match status" value="1"/>
</dbReference>
<feature type="domain" description="Amidohydrolase 3" evidence="2">
    <location>
        <begin position="46"/>
        <end position="511"/>
    </location>
</feature>
<sequence>MTSTVLFSSGTIVDGQGTAPRPGDVLIQGDRIVRVTDGTETLDADRVVDITGLTIAPGFIDMHTHSDLQILCNPDHTSKLSQGVTTEVLGQDGLSYAPVDEATLFELRSQLKGWNDDPAGFDWNWRTVGEYLARLDGNTATNCAYLVPHGNLRMLVMGNADRLATSKELDEMKALLRQAMEEGGVGLSTGLTYVPAMYSDTDELVALCEVVAEYSGFYCPHHRNYGIDALGGYRECFDIARRSSVALHLAHCHLSFDCNQGKLPALISMIDTAIEDGVDVSFDSYPYLAGMTTLLSQLPGWALAGSGHEQMARLRDPETREKIIHALDVSGSDGHQGLTVNWSGVHMSGLPGAPELDWTMDDNMAACAAKIGKRPSELALDILIATERAAPCVFFIGIEAHVRALMQHSVHTVGSDGILVGDRPHPRSWGTFPRLLETYVREEKVLTLTECVRHMTSSAARRLRLDDRGVIAEGMRADLVVFDPETVSETGTYVHPRQAATGISHVVVNGAFALQNGIVTGERAGRVIRLGQGMEA</sequence>
<dbReference type="RefSeq" id="WP_282210265.1">
    <property type="nucleotide sequence ID" value="NZ_CP118247.1"/>
</dbReference>
<dbReference type="InterPro" id="IPR011059">
    <property type="entry name" value="Metal-dep_hydrolase_composite"/>
</dbReference>
<name>A0ABY7YU21_9HYPH</name>
<dbReference type="Gene3D" id="3.20.20.140">
    <property type="entry name" value="Metal-dependent hydrolases"/>
    <property type="match status" value="2"/>
</dbReference>